<sequence>MKNVKSFILLLILMVWGIDFQVLAGFQNKDSLAFTDLFSEEKPLLINLYADYISLFDDVSDKRVYHDAKFTVKNSSSAFSDMTVKVKTRGNFRLRKQTCDFPPLRFKFEADQARGSIFQGQDKLKYVSHCQNSKKDYEMHTLEEFLLYRMYNIFTDYSYQVRLAHISFIDVNRRDTIQRYGFFIEDKEHLADRIGRRALKFRNVKQYQVLRSNILVLSLFQCMIGNCDWDVSRLHNVDLMSVNEHSLPVAIPYDFDWSAIIAHDYFVPDPQIDLEAKYKRRYKSYRWSDEEFEAAFAEFHEHRDELMSLITDFPYLERDNRLKLLAYISEFYDLISSKVDVKEYILKQAKKIPTE</sequence>
<dbReference type="Proteomes" id="UP000285794">
    <property type="component" value="Unassembled WGS sequence"/>
</dbReference>
<reference evidence="1 2" key="1">
    <citation type="submission" date="2018-07" db="EMBL/GenBank/DDBJ databases">
        <title>Draft genome sequence of Ancylomarina sp. M1P.</title>
        <authorList>
            <person name="Yadav S."/>
            <person name="Villanueva L."/>
            <person name="Damste J.S.S."/>
        </authorList>
    </citation>
    <scope>NUCLEOTIDE SEQUENCE [LARGE SCALE GENOMIC DNA]</scope>
    <source>
        <strain evidence="1 2">M1P</strain>
    </source>
</reference>
<accession>A0A425XYE3</accession>
<dbReference type="EMBL" id="QQWG01000016">
    <property type="protein sequence ID" value="RRG19870.1"/>
    <property type="molecule type" value="Genomic_DNA"/>
</dbReference>
<dbReference type="OrthoDB" id="662693at2"/>
<evidence type="ECO:0000313" key="2">
    <source>
        <dbReference type="Proteomes" id="UP000285794"/>
    </source>
</evidence>
<organism evidence="1 2">
    <name type="scientific">Ancylomarina euxinus</name>
    <dbReference type="NCBI Taxonomy" id="2283627"/>
    <lineage>
        <taxon>Bacteria</taxon>
        <taxon>Pseudomonadati</taxon>
        <taxon>Bacteroidota</taxon>
        <taxon>Bacteroidia</taxon>
        <taxon>Marinilabiliales</taxon>
        <taxon>Marinifilaceae</taxon>
        <taxon>Ancylomarina</taxon>
    </lineage>
</organism>
<gene>
    <name evidence="1" type="ORF">DWB61_14095</name>
</gene>
<dbReference type="RefSeq" id="WP_125031526.1">
    <property type="nucleotide sequence ID" value="NZ_JAPXVP010000014.1"/>
</dbReference>
<dbReference type="AlphaFoldDB" id="A0A425XYE3"/>
<evidence type="ECO:0000313" key="1">
    <source>
        <dbReference type="EMBL" id="RRG19870.1"/>
    </source>
</evidence>
<proteinExistence type="predicted"/>
<protein>
    <submittedName>
        <fullName evidence="1">Uncharacterized protein</fullName>
    </submittedName>
</protein>
<keyword evidence="2" id="KW-1185">Reference proteome</keyword>
<name>A0A425XYE3_9BACT</name>
<comment type="caution">
    <text evidence="1">The sequence shown here is derived from an EMBL/GenBank/DDBJ whole genome shotgun (WGS) entry which is preliminary data.</text>
</comment>